<evidence type="ECO:0008006" key="12">
    <source>
        <dbReference type="Google" id="ProtNLM"/>
    </source>
</evidence>
<dbReference type="PROSITE" id="PS51858">
    <property type="entry name" value="PPPDE"/>
    <property type="match status" value="1"/>
</dbReference>
<accession>A0A5N6KSR6</accession>
<evidence type="ECO:0000313" key="11">
    <source>
        <dbReference type="Proteomes" id="UP000327013"/>
    </source>
</evidence>
<feature type="region of interest" description="Disordered" evidence="6">
    <location>
        <begin position="87"/>
        <end position="115"/>
    </location>
</feature>
<organism evidence="10 11">
    <name type="scientific">Carpinus fangiana</name>
    <dbReference type="NCBI Taxonomy" id="176857"/>
    <lineage>
        <taxon>Eukaryota</taxon>
        <taxon>Viridiplantae</taxon>
        <taxon>Streptophyta</taxon>
        <taxon>Embryophyta</taxon>
        <taxon>Tracheophyta</taxon>
        <taxon>Spermatophyta</taxon>
        <taxon>Magnoliopsida</taxon>
        <taxon>eudicotyledons</taxon>
        <taxon>Gunneridae</taxon>
        <taxon>Pentapetalae</taxon>
        <taxon>rosids</taxon>
        <taxon>fabids</taxon>
        <taxon>Fagales</taxon>
        <taxon>Betulaceae</taxon>
        <taxon>Carpinus</taxon>
    </lineage>
</organism>
<dbReference type="InterPro" id="IPR036249">
    <property type="entry name" value="Thioredoxin-like_sf"/>
</dbReference>
<evidence type="ECO:0000256" key="6">
    <source>
        <dbReference type="SAM" id="MobiDB-lite"/>
    </source>
</evidence>
<comment type="caution">
    <text evidence="10">The sequence shown here is derived from an EMBL/GenBank/DDBJ whole genome shotgun (WGS) entry which is preliminary data.</text>
</comment>
<evidence type="ECO:0000256" key="1">
    <source>
        <dbReference type="ARBA" id="ARBA00008140"/>
    </source>
</evidence>
<dbReference type="EMBL" id="VIBQ01000012">
    <property type="protein sequence ID" value="KAB8343017.1"/>
    <property type="molecule type" value="Genomic_DNA"/>
</dbReference>
<dbReference type="Gene3D" id="3.40.30.10">
    <property type="entry name" value="Glutaredoxin"/>
    <property type="match status" value="1"/>
</dbReference>
<dbReference type="InterPro" id="IPR008580">
    <property type="entry name" value="PPPDE_dom"/>
</dbReference>
<evidence type="ECO:0000256" key="2">
    <source>
        <dbReference type="ARBA" id="ARBA00022670"/>
    </source>
</evidence>
<dbReference type="Pfam" id="PF08324">
    <property type="entry name" value="PUL"/>
    <property type="match status" value="1"/>
</dbReference>
<dbReference type="PROSITE" id="PS51352">
    <property type="entry name" value="THIOREDOXIN_2"/>
    <property type="match status" value="1"/>
</dbReference>
<feature type="domain" description="Thioredoxin" evidence="7">
    <location>
        <begin position="85"/>
        <end position="251"/>
    </location>
</feature>
<dbReference type="PANTHER" id="PTHR46115">
    <property type="entry name" value="THIOREDOXIN-LIKE PROTEIN 1"/>
    <property type="match status" value="1"/>
</dbReference>
<dbReference type="SMART" id="SM01179">
    <property type="entry name" value="DUF862"/>
    <property type="match status" value="1"/>
</dbReference>
<dbReference type="AlphaFoldDB" id="A0A5N6KSR6"/>
<dbReference type="SUPFAM" id="SSF52833">
    <property type="entry name" value="Thioredoxin-like"/>
    <property type="match status" value="1"/>
</dbReference>
<evidence type="ECO:0000259" key="7">
    <source>
        <dbReference type="PROSITE" id="PS51352"/>
    </source>
</evidence>
<evidence type="ECO:0000256" key="3">
    <source>
        <dbReference type="ARBA" id="ARBA00022801"/>
    </source>
</evidence>
<dbReference type="InterPro" id="IPR011989">
    <property type="entry name" value="ARM-like"/>
</dbReference>
<evidence type="ECO:0000256" key="5">
    <source>
        <dbReference type="ARBA" id="ARBA00038337"/>
    </source>
</evidence>
<dbReference type="Pfam" id="PF00085">
    <property type="entry name" value="Thioredoxin"/>
    <property type="match status" value="1"/>
</dbReference>
<dbReference type="PROSITE" id="PS00194">
    <property type="entry name" value="THIOREDOXIN_1"/>
    <property type="match status" value="1"/>
</dbReference>
<comment type="similarity">
    <text evidence="1">Belongs to the DeSI family.</text>
</comment>
<dbReference type="InterPro" id="IPR013766">
    <property type="entry name" value="Thioredoxin_domain"/>
</dbReference>
<keyword evidence="11" id="KW-1185">Reference proteome</keyword>
<feature type="domain" description="PUL" evidence="8">
    <location>
        <begin position="230"/>
        <end position="530"/>
    </location>
</feature>
<keyword evidence="3" id="KW-0378">Hydrolase</keyword>
<dbReference type="Gene3D" id="3.90.1720.30">
    <property type="entry name" value="PPPDE domains"/>
    <property type="match status" value="1"/>
</dbReference>
<dbReference type="PROSITE" id="PS51396">
    <property type="entry name" value="PUL"/>
    <property type="match status" value="1"/>
</dbReference>
<evidence type="ECO:0000259" key="8">
    <source>
        <dbReference type="PROSITE" id="PS51396"/>
    </source>
</evidence>
<sequence length="534" mass="57003">MDIIPVGETSLPMEVILDYLDSLKQIYTAEAYDLFAHNCNNFTNDFSMFLVGKGIPDHITSLPKQVLDTPFGQMLRPQIDSAMRSVTQAPVPDQSTALPSSNGAPKPVTTNGAATRSVGKVHNITSPSKLNTLLVSAQSSCAVIFFTSSTCAPCKLVYPSYDALAEEAGPRCTLIKIDIGANADAQSIASTYSIRATPTFITFLRGKKDDQWSGANPSQLEGNVRLLIQTAFPPHSHDTLKILNFLSASTSPTVYSKVPPLDKLLAKLGPTSSKHPAVNAAAAFIKQRSTDGAREAPVPDLPALAQFLRTAVSSLPPDTLFAAYDLFRLTLADPRVSAFFAEEQGDTTLLVLLHHVNEKGSTCPYNLRLVTIHLACNLFGSRVLRHSILGDQKLAEAIVALAAGSLLDHEHANLRVAAATLALNLANAEHLARRDDAPHGAKPGHLPESVVTEMAASLVEALGEEGESKEAIKGMVLALGRLVYRADKGSEVLDLCEAMDAGAVVLTKKSIVDARDQSMVEEVGGQLLSKGLKV</sequence>
<keyword evidence="2" id="KW-0645">Protease</keyword>
<gene>
    <name evidence="10" type="ORF">FH972_022611</name>
</gene>
<evidence type="ECO:0000259" key="9">
    <source>
        <dbReference type="PROSITE" id="PS51858"/>
    </source>
</evidence>
<evidence type="ECO:0000256" key="4">
    <source>
        <dbReference type="ARBA" id="ARBA00023157"/>
    </source>
</evidence>
<name>A0A5N6KSR6_9ROSI</name>
<dbReference type="InterPro" id="IPR017937">
    <property type="entry name" value="Thioredoxin_CS"/>
</dbReference>
<dbReference type="Pfam" id="PF05903">
    <property type="entry name" value="Peptidase_C97"/>
    <property type="match status" value="1"/>
</dbReference>
<dbReference type="InterPro" id="IPR013535">
    <property type="entry name" value="PUL_dom"/>
</dbReference>
<dbReference type="GO" id="GO:0008233">
    <property type="term" value="F:peptidase activity"/>
    <property type="evidence" value="ECO:0007669"/>
    <property type="project" value="UniProtKB-KW"/>
</dbReference>
<dbReference type="OrthoDB" id="21221at2759"/>
<proteinExistence type="inferred from homology"/>
<dbReference type="GO" id="GO:0006508">
    <property type="term" value="P:proteolysis"/>
    <property type="evidence" value="ECO:0007669"/>
    <property type="project" value="UniProtKB-KW"/>
</dbReference>
<reference evidence="10 11" key="1">
    <citation type="submission" date="2019-06" db="EMBL/GenBank/DDBJ databases">
        <title>A chromosomal-level reference genome of Carpinus fangiana (Coryloideae, Betulaceae).</title>
        <authorList>
            <person name="Yang X."/>
            <person name="Wang Z."/>
            <person name="Zhang L."/>
            <person name="Hao G."/>
            <person name="Liu J."/>
            <person name="Yang Y."/>
        </authorList>
    </citation>
    <scope>NUCLEOTIDE SEQUENCE [LARGE SCALE GENOMIC DNA]</scope>
    <source>
        <strain evidence="10">Cfa_2016G</strain>
        <tissue evidence="10">Leaf</tissue>
    </source>
</reference>
<dbReference type="InterPro" id="IPR042266">
    <property type="entry name" value="PPPDE_sf"/>
</dbReference>
<evidence type="ECO:0000313" key="10">
    <source>
        <dbReference type="EMBL" id="KAB8343017.1"/>
    </source>
</evidence>
<comment type="similarity">
    <text evidence="5">Belongs to the thioredoxin family. Plant F-type subfamily.</text>
</comment>
<protein>
    <recommendedName>
        <fullName evidence="12">Thioredoxin domain-containing protein</fullName>
    </recommendedName>
</protein>
<dbReference type="Proteomes" id="UP000327013">
    <property type="component" value="Unassembled WGS sequence"/>
</dbReference>
<feature type="domain" description="PPPDE" evidence="9">
    <location>
        <begin position="1"/>
        <end position="80"/>
    </location>
</feature>
<keyword evidence="4" id="KW-1015">Disulfide bond</keyword>
<feature type="compositionally biased region" description="Polar residues" evidence="6">
    <location>
        <begin position="87"/>
        <end position="114"/>
    </location>
</feature>
<dbReference type="CDD" id="cd02947">
    <property type="entry name" value="TRX_family"/>
    <property type="match status" value="1"/>
</dbReference>
<dbReference type="Gene3D" id="1.25.10.10">
    <property type="entry name" value="Leucine-rich Repeat Variant"/>
    <property type="match status" value="1"/>
</dbReference>